<dbReference type="Proteomes" id="UP000276309">
    <property type="component" value="Chromosome"/>
</dbReference>
<organism evidence="2 3">
    <name type="scientific">Euzebyella marina</name>
    <dbReference type="NCBI Taxonomy" id="1761453"/>
    <lineage>
        <taxon>Bacteria</taxon>
        <taxon>Pseudomonadati</taxon>
        <taxon>Bacteroidota</taxon>
        <taxon>Flavobacteriia</taxon>
        <taxon>Flavobacteriales</taxon>
        <taxon>Flavobacteriaceae</taxon>
        <taxon>Euzebyella</taxon>
    </lineage>
</organism>
<keyword evidence="2" id="KW-0489">Methyltransferase</keyword>
<reference evidence="2 3" key="1">
    <citation type="submission" date="2018-08" db="EMBL/GenBank/DDBJ databases">
        <title>The reduced genetic potential of extracellular carbohydrate catabolism in Euzebyella marina RN62, a Flavobacteriia bacterium isolated from the hadal water.</title>
        <authorList>
            <person name="Xue C."/>
        </authorList>
    </citation>
    <scope>NUCLEOTIDE SEQUENCE [LARGE SCALE GENOMIC DNA]</scope>
    <source>
        <strain evidence="2 3">RN62</strain>
    </source>
</reference>
<accession>A0A3G2L3L7</accession>
<dbReference type="Pfam" id="PF08241">
    <property type="entry name" value="Methyltransf_11"/>
    <property type="match status" value="1"/>
</dbReference>
<evidence type="ECO:0000259" key="1">
    <source>
        <dbReference type="Pfam" id="PF08241"/>
    </source>
</evidence>
<proteinExistence type="predicted"/>
<evidence type="ECO:0000313" key="3">
    <source>
        <dbReference type="Proteomes" id="UP000276309"/>
    </source>
</evidence>
<dbReference type="CDD" id="cd02440">
    <property type="entry name" value="AdoMet_MTases"/>
    <property type="match status" value="1"/>
</dbReference>
<dbReference type="AlphaFoldDB" id="A0A3G2L3L7"/>
<dbReference type="InterPro" id="IPR013216">
    <property type="entry name" value="Methyltransf_11"/>
</dbReference>
<sequence>MNEFWESNFKEKGEMWGEQPCKSAQLANQFFIENKLNKILVPGIGYGRNAKLFQDNRMHVTGIEISPTAIGIAKRFLDDNTVIYEGSVDHMPFDHDSYDAIYSHALLHLLDEPHRKNFIKACYDQLKSKGFMLFTTISQNALSYRKGEQVGENRFEIHKGAPIYFYDNDSLMVDFKPYGLIDITEIQEDHPMYLVKCQKP</sequence>
<dbReference type="InterPro" id="IPR029063">
    <property type="entry name" value="SAM-dependent_MTases_sf"/>
</dbReference>
<evidence type="ECO:0000313" key="2">
    <source>
        <dbReference type="EMBL" id="AYN66813.1"/>
    </source>
</evidence>
<keyword evidence="2" id="KW-0808">Transferase</keyword>
<dbReference type="GO" id="GO:0032259">
    <property type="term" value="P:methylation"/>
    <property type="evidence" value="ECO:0007669"/>
    <property type="project" value="UniProtKB-KW"/>
</dbReference>
<dbReference type="GO" id="GO:0008757">
    <property type="term" value="F:S-adenosylmethionine-dependent methyltransferase activity"/>
    <property type="evidence" value="ECO:0007669"/>
    <property type="project" value="InterPro"/>
</dbReference>
<keyword evidence="3" id="KW-1185">Reference proteome</keyword>
<protein>
    <submittedName>
        <fullName evidence="2">Class I SAM-dependent methyltransferase</fullName>
    </submittedName>
</protein>
<dbReference type="OrthoDB" id="703529at2"/>
<gene>
    <name evidence="2" type="ORF">D1013_05215</name>
</gene>
<dbReference type="Gene3D" id="3.40.50.150">
    <property type="entry name" value="Vaccinia Virus protein VP39"/>
    <property type="match status" value="1"/>
</dbReference>
<dbReference type="RefSeq" id="WP_121847864.1">
    <property type="nucleotide sequence ID" value="NZ_CP032050.1"/>
</dbReference>
<dbReference type="KEGG" id="emar:D1013_05215"/>
<feature type="domain" description="Methyltransferase type 11" evidence="1">
    <location>
        <begin position="42"/>
        <end position="134"/>
    </location>
</feature>
<dbReference type="EMBL" id="CP032050">
    <property type="protein sequence ID" value="AYN66813.1"/>
    <property type="molecule type" value="Genomic_DNA"/>
</dbReference>
<dbReference type="PANTHER" id="PTHR43861">
    <property type="entry name" value="TRANS-ACONITATE 2-METHYLTRANSFERASE-RELATED"/>
    <property type="match status" value="1"/>
</dbReference>
<name>A0A3G2L3L7_9FLAO</name>
<dbReference type="SUPFAM" id="SSF53335">
    <property type="entry name" value="S-adenosyl-L-methionine-dependent methyltransferases"/>
    <property type="match status" value="1"/>
</dbReference>